<reference evidence="2 3" key="1">
    <citation type="submission" date="2019-12" db="EMBL/GenBank/DDBJ databases">
        <title>Whole genome shotgun sequence of Streptomyces hygroscopicus subsp. glebosus NBRC 13786.</title>
        <authorList>
            <person name="Ichikawa N."/>
            <person name="Kimura A."/>
            <person name="Kitahashi Y."/>
            <person name="Komaki H."/>
            <person name="Tamura T."/>
        </authorList>
    </citation>
    <scope>NUCLEOTIDE SEQUENCE [LARGE SCALE GENOMIC DNA]</scope>
    <source>
        <strain evidence="2 3">NBRC 13786</strain>
    </source>
</reference>
<evidence type="ECO:0000256" key="1">
    <source>
        <dbReference type="SAM" id="MobiDB-lite"/>
    </source>
</evidence>
<evidence type="ECO:0000313" key="2">
    <source>
        <dbReference type="EMBL" id="GFE18471.1"/>
    </source>
</evidence>
<feature type="region of interest" description="Disordered" evidence="1">
    <location>
        <begin position="56"/>
        <end position="76"/>
    </location>
</feature>
<gene>
    <name evidence="2" type="ORF">Sgleb_65180</name>
</gene>
<organism evidence="2 3">
    <name type="scientific">Streptomyces glebosus</name>
    <dbReference type="NCBI Taxonomy" id="249580"/>
    <lineage>
        <taxon>Bacteria</taxon>
        <taxon>Bacillati</taxon>
        <taxon>Actinomycetota</taxon>
        <taxon>Actinomycetes</taxon>
        <taxon>Kitasatosporales</taxon>
        <taxon>Streptomycetaceae</taxon>
        <taxon>Streptomyces</taxon>
    </lineage>
</organism>
<accession>A0A640T7G9</accession>
<evidence type="ECO:0000313" key="3">
    <source>
        <dbReference type="Proteomes" id="UP000430079"/>
    </source>
</evidence>
<comment type="caution">
    <text evidence="2">The sequence shown here is derived from an EMBL/GenBank/DDBJ whole genome shotgun (WGS) entry which is preliminary data.</text>
</comment>
<dbReference type="Proteomes" id="UP000430079">
    <property type="component" value="Unassembled WGS sequence"/>
</dbReference>
<dbReference type="AlphaFoldDB" id="A0A640T7G9"/>
<dbReference type="EMBL" id="BLIO01000001">
    <property type="protein sequence ID" value="GFE18471.1"/>
    <property type="molecule type" value="Genomic_DNA"/>
</dbReference>
<keyword evidence="3" id="KW-1185">Reference proteome</keyword>
<protein>
    <submittedName>
        <fullName evidence="2">Uncharacterized protein</fullName>
    </submittedName>
</protein>
<proteinExistence type="predicted"/>
<feature type="region of interest" description="Disordered" evidence="1">
    <location>
        <begin position="1"/>
        <end position="21"/>
    </location>
</feature>
<name>A0A640T7G9_9ACTN</name>
<sequence>MERPRSAPRLPAPPHHPHMADLSPALLTALRPWLAGRHRIGSVSWAWAGPAWRRKKGRWPAGNAGGPPPESLIARPPLPKGRCGIVTGAEIKLLRTSVERFRRGGHADRL</sequence>